<protein>
    <submittedName>
        <fullName evidence="1">Unnamed protein product</fullName>
    </submittedName>
</protein>
<reference evidence="1" key="1">
    <citation type="submission" date="2023-04" db="EMBL/GenBank/DDBJ databases">
        <title>Ambrosiozyma monospora NBRC 10751.</title>
        <authorList>
            <person name="Ichikawa N."/>
            <person name="Sato H."/>
            <person name="Tonouchi N."/>
        </authorList>
    </citation>
    <scope>NUCLEOTIDE SEQUENCE</scope>
    <source>
        <strain evidence="1">NBRC 10751</strain>
    </source>
</reference>
<evidence type="ECO:0000313" key="1">
    <source>
        <dbReference type="EMBL" id="GME97889.1"/>
    </source>
</evidence>
<sequence>MVNPTQLSSTDTLSNHGGLGSGHSNTNSGYCPSPMSPLSGLMNPQQSHTRENSLVSSYSNNKLTVSPHSRASARYSAHSIHSSPNLGSNFNNNNNNINNNIRRMSLQQLPPLITNPFADSLDDDDDCLDNLDVQVLVSSKRRSKLRVINPDMLVGTDSDDEGDASNGNDNKDKIVDMNHQLSCPSSPTPAHTTDKSVPFSQFGGELPIPSQQQSKFNPDALSVVAQSPDSQQSPPMTPKTHPLFSNNNSNHSDDEDVAMFETSIIDGLGISSPSLMAGTRKRVVSDENKNRDVTSYI</sequence>
<name>A0ACB5TYG3_AMBMO</name>
<dbReference type="Proteomes" id="UP001165064">
    <property type="component" value="Unassembled WGS sequence"/>
</dbReference>
<evidence type="ECO:0000313" key="2">
    <source>
        <dbReference type="Proteomes" id="UP001165064"/>
    </source>
</evidence>
<dbReference type="EMBL" id="BSXS01010284">
    <property type="protein sequence ID" value="GME97889.1"/>
    <property type="molecule type" value="Genomic_DNA"/>
</dbReference>
<organism evidence="1 2">
    <name type="scientific">Ambrosiozyma monospora</name>
    <name type="common">Yeast</name>
    <name type="synonym">Endomycopsis monosporus</name>
    <dbReference type="NCBI Taxonomy" id="43982"/>
    <lineage>
        <taxon>Eukaryota</taxon>
        <taxon>Fungi</taxon>
        <taxon>Dikarya</taxon>
        <taxon>Ascomycota</taxon>
        <taxon>Saccharomycotina</taxon>
        <taxon>Pichiomycetes</taxon>
        <taxon>Pichiales</taxon>
        <taxon>Pichiaceae</taxon>
        <taxon>Ambrosiozyma</taxon>
    </lineage>
</organism>
<gene>
    <name evidence="1" type="ORF">Amon02_001035300</name>
</gene>
<proteinExistence type="predicted"/>
<keyword evidence="2" id="KW-1185">Reference proteome</keyword>
<accession>A0ACB5TYG3</accession>
<comment type="caution">
    <text evidence="1">The sequence shown here is derived from an EMBL/GenBank/DDBJ whole genome shotgun (WGS) entry which is preliminary data.</text>
</comment>